<dbReference type="InterPro" id="IPR038765">
    <property type="entry name" value="Papain-like_cys_pep_sf"/>
</dbReference>
<dbReference type="Proteomes" id="UP000887565">
    <property type="component" value="Unplaced"/>
</dbReference>
<dbReference type="AlphaFoldDB" id="A0A915HHZ9"/>
<dbReference type="InterPro" id="IPR050164">
    <property type="entry name" value="Peptidase_C19"/>
</dbReference>
<evidence type="ECO:0000259" key="6">
    <source>
        <dbReference type="PROSITE" id="PS50235"/>
    </source>
</evidence>
<comment type="similarity">
    <text evidence="2">Belongs to the peptidase C19 family.</text>
</comment>
<dbReference type="PANTHER" id="PTHR24006:SF733">
    <property type="entry name" value="RE52890P"/>
    <property type="match status" value="1"/>
</dbReference>
<dbReference type="EC" id="3.4.19.12" evidence="3"/>
<organism evidence="7 8">
    <name type="scientific">Romanomermis culicivorax</name>
    <name type="common">Nematode worm</name>
    <dbReference type="NCBI Taxonomy" id="13658"/>
    <lineage>
        <taxon>Eukaryota</taxon>
        <taxon>Metazoa</taxon>
        <taxon>Ecdysozoa</taxon>
        <taxon>Nematoda</taxon>
        <taxon>Enoplea</taxon>
        <taxon>Dorylaimia</taxon>
        <taxon>Mermithida</taxon>
        <taxon>Mermithoidea</taxon>
        <taxon>Mermithidae</taxon>
        <taxon>Romanomermis</taxon>
    </lineage>
</organism>
<dbReference type="GO" id="GO:0005634">
    <property type="term" value="C:nucleus"/>
    <property type="evidence" value="ECO:0007669"/>
    <property type="project" value="TreeGrafter"/>
</dbReference>
<dbReference type="WBParaSite" id="nRc.2.0.1.t01263-RA">
    <property type="protein sequence ID" value="nRc.2.0.1.t01263-RA"/>
    <property type="gene ID" value="nRc.2.0.1.g01263"/>
</dbReference>
<dbReference type="GO" id="GO:0006508">
    <property type="term" value="P:proteolysis"/>
    <property type="evidence" value="ECO:0007669"/>
    <property type="project" value="UniProtKB-KW"/>
</dbReference>
<dbReference type="PANTHER" id="PTHR24006">
    <property type="entry name" value="UBIQUITIN CARBOXYL-TERMINAL HYDROLASE"/>
    <property type="match status" value="1"/>
</dbReference>
<comment type="catalytic activity">
    <reaction evidence="1">
        <text>Thiol-dependent hydrolysis of ester, thioester, amide, peptide and isopeptide bonds formed by the C-terminal Gly of ubiquitin (a 76-residue protein attached to proteins as an intracellular targeting signal).</text>
        <dbReference type="EC" id="3.4.19.12"/>
    </reaction>
</comment>
<protein>
    <recommendedName>
        <fullName evidence="3">ubiquitinyl hydrolase 1</fullName>
        <ecNumber evidence="3">3.4.19.12</ecNumber>
    </recommendedName>
</protein>
<evidence type="ECO:0000313" key="7">
    <source>
        <dbReference type="Proteomes" id="UP000887565"/>
    </source>
</evidence>
<dbReference type="PROSITE" id="PS50235">
    <property type="entry name" value="USP_3"/>
    <property type="match status" value="1"/>
</dbReference>
<dbReference type="Pfam" id="PF00443">
    <property type="entry name" value="UCH"/>
    <property type="match status" value="1"/>
</dbReference>
<dbReference type="SUPFAM" id="SSF54001">
    <property type="entry name" value="Cysteine proteinases"/>
    <property type="match status" value="1"/>
</dbReference>
<dbReference type="PROSITE" id="PS00973">
    <property type="entry name" value="USP_2"/>
    <property type="match status" value="1"/>
</dbReference>
<dbReference type="InterPro" id="IPR001394">
    <property type="entry name" value="Peptidase_C19_UCH"/>
</dbReference>
<sequence>MTKNMNEQHVESGESSHLNYKLLQKESAFPVAQLGSDPDVLTQIFQDPDLLLSMITFLAIFKDPDPVGSVPQDPDLLNELCLDPDPLTQILQDPDLLSSKRGGSVDFFPWDVGRWVSSKDEDFLDLSVDVEQNTSITHCLKVFSNTETLCNDQKYYCDYCCSKQEAQKRMRVKKLPSILALHLKRFKFLDQYNRYAKLSYRVLFPLELRLFNTSDDALNPDRLYDLVAVVVHCGSTPNRGHYITVVKSHGFWLLFDDDIVDKIDPQNMEDFFGLATSENANSSTSSFAAKNSESAYILFYQAADV</sequence>
<keyword evidence="5" id="KW-0378">Hydrolase</keyword>
<dbReference type="Gene3D" id="3.90.70.10">
    <property type="entry name" value="Cysteine proteinases"/>
    <property type="match status" value="1"/>
</dbReference>
<proteinExistence type="inferred from homology"/>
<dbReference type="GO" id="GO:0016579">
    <property type="term" value="P:protein deubiquitination"/>
    <property type="evidence" value="ECO:0007669"/>
    <property type="project" value="InterPro"/>
</dbReference>
<dbReference type="InterPro" id="IPR028889">
    <property type="entry name" value="USP"/>
</dbReference>
<feature type="domain" description="USP" evidence="6">
    <location>
        <begin position="1"/>
        <end position="303"/>
    </location>
</feature>
<evidence type="ECO:0000313" key="8">
    <source>
        <dbReference type="WBParaSite" id="nRc.2.0.1.t01263-RA"/>
    </source>
</evidence>
<evidence type="ECO:0000256" key="3">
    <source>
        <dbReference type="ARBA" id="ARBA00012759"/>
    </source>
</evidence>
<evidence type="ECO:0000256" key="5">
    <source>
        <dbReference type="ARBA" id="ARBA00022801"/>
    </source>
</evidence>
<dbReference type="GO" id="GO:0004843">
    <property type="term" value="F:cysteine-type deubiquitinase activity"/>
    <property type="evidence" value="ECO:0007669"/>
    <property type="project" value="UniProtKB-EC"/>
</dbReference>
<evidence type="ECO:0000256" key="1">
    <source>
        <dbReference type="ARBA" id="ARBA00000707"/>
    </source>
</evidence>
<keyword evidence="7" id="KW-1185">Reference proteome</keyword>
<accession>A0A915HHZ9</accession>
<dbReference type="InterPro" id="IPR018200">
    <property type="entry name" value="USP_CS"/>
</dbReference>
<name>A0A915HHZ9_ROMCU</name>
<dbReference type="GO" id="GO:0005829">
    <property type="term" value="C:cytosol"/>
    <property type="evidence" value="ECO:0007669"/>
    <property type="project" value="TreeGrafter"/>
</dbReference>
<reference evidence="8" key="1">
    <citation type="submission" date="2022-11" db="UniProtKB">
        <authorList>
            <consortium name="WormBaseParasite"/>
        </authorList>
    </citation>
    <scope>IDENTIFICATION</scope>
</reference>
<evidence type="ECO:0000256" key="4">
    <source>
        <dbReference type="ARBA" id="ARBA00022670"/>
    </source>
</evidence>
<evidence type="ECO:0000256" key="2">
    <source>
        <dbReference type="ARBA" id="ARBA00009085"/>
    </source>
</evidence>
<keyword evidence="4" id="KW-0645">Protease</keyword>